<dbReference type="InterPro" id="IPR018723">
    <property type="entry name" value="DUF2254_membrane"/>
</dbReference>
<comment type="caution">
    <text evidence="2">The sequence shown here is derived from an EMBL/GenBank/DDBJ whole genome shotgun (WGS) entry which is preliminary data.</text>
</comment>
<dbReference type="OrthoDB" id="2955631at2"/>
<dbReference type="AlphaFoldDB" id="A0A2S8RYG1"/>
<evidence type="ECO:0000256" key="1">
    <source>
        <dbReference type="SAM" id="Phobius"/>
    </source>
</evidence>
<dbReference type="Proteomes" id="UP000238338">
    <property type="component" value="Unassembled WGS sequence"/>
</dbReference>
<accession>A0A2S8RYG1</accession>
<keyword evidence="1" id="KW-0472">Membrane</keyword>
<feature type="transmembrane region" description="Helical" evidence="1">
    <location>
        <begin position="21"/>
        <end position="42"/>
    </location>
</feature>
<keyword evidence="3" id="KW-1185">Reference proteome</keyword>
<dbReference type="RefSeq" id="WP_105516471.1">
    <property type="nucleotide sequence ID" value="NZ_PVEP01000014.1"/>
</dbReference>
<feature type="transmembrane region" description="Helical" evidence="1">
    <location>
        <begin position="139"/>
        <end position="159"/>
    </location>
</feature>
<protein>
    <submittedName>
        <fullName evidence="2">Putative membrane protein</fullName>
    </submittedName>
</protein>
<feature type="transmembrane region" description="Helical" evidence="1">
    <location>
        <begin position="62"/>
        <end position="84"/>
    </location>
</feature>
<sequence length="424" mass="44632">MKPRRFVSTSLFRLRKVLRRMWVRTTAFAVLALVAAALSRIIAPLLPDALVKVVHVDAVLDILTVLSSSMLAVTTFSLGVVMSARQAISSNITPRAHQFVAEDQTIQRVLATFMGAFTYALTAQVLLRTGFYAQASSAVILIVTVLVLILVIIAMLAWIEHLTQIGSIPDTVAELEASMTGAISDWKSRPALGACPSPSDAPLPAGATTAVTAEGSGYVQYIDVSALDRLARDAGGQVYVEAAVGAHVIAGGTLCHHSGTIDAETLRDAFTIDSGRTYEQDVRFGIIVLSEIAQRALSPAVNDPGTAIFIIDRITALLGSGGQPAKAEAPDYPNVFIPAVTSADLVMDGYAPIARDGAAMVEIQTRLQKAFAALAGLGDAAMQDAALTASTRAAALAEAALTLEEDRARIATLADRVKRAALKV</sequence>
<keyword evidence="1" id="KW-1133">Transmembrane helix</keyword>
<reference evidence="2 3" key="1">
    <citation type="submission" date="2018-02" db="EMBL/GenBank/DDBJ databases">
        <title>Genomic Encyclopedia of Archaeal and Bacterial Type Strains, Phase II (KMG-II): from individual species to whole genera.</title>
        <authorList>
            <person name="Goeker M."/>
        </authorList>
    </citation>
    <scope>NUCLEOTIDE SEQUENCE [LARGE SCALE GENOMIC DNA]</scope>
    <source>
        <strain evidence="2 3">DSM 18921</strain>
    </source>
</reference>
<dbReference type="EMBL" id="PVEP01000014">
    <property type="protein sequence ID" value="PQV53606.1"/>
    <property type="molecule type" value="Genomic_DNA"/>
</dbReference>
<organism evidence="2 3">
    <name type="scientific">Albidovulum denitrificans</name>
    <dbReference type="NCBI Taxonomy" id="404881"/>
    <lineage>
        <taxon>Bacteria</taxon>
        <taxon>Pseudomonadati</taxon>
        <taxon>Pseudomonadota</taxon>
        <taxon>Alphaproteobacteria</taxon>
        <taxon>Rhodobacterales</taxon>
        <taxon>Paracoccaceae</taxon>
        <taxon>Albidovulum</taxon>
    </lineage>
</organism>
<keyword evidence="1" id="KW-0812">Transmembrane</keyword>
<gene>
    <name evidence="2" type="ORF">LX70_03926</name>
</gene>
<evidence type="ECO:0000313" key="3">
    <source>
        <dbReference type="Proteomes" id="UP000238338"/>
    </source>
</evidence>
<name>A0A2S8RYG1_9RHOB</name>
<proteinExistence type="predicted"/>
<dbReference type="Pfam" id="PF10011">
    <property type="entry name" value="DUF2254"/>
    <property type="match status" value="1"/>
</dbReference>
<evidence type="ECO:0000313" key="2">
    <source>
        <dbReference type="EMBL" id="PQV53606.1"/>
    </source>
</evidence>